<comment type="cofactor">
    <cofactor evidence="14">
        <name>Mg(2+)</name>
        <dbReference type="ChEBI" id="CHEBI:18420"/>
    </cofactor>
</comment>
<keyword evidence="9 14" id="KW-0067">ATP-binding</keyword>
<reference evidence="17" key="1">
    <citation type="submission" date="2016-01" db="EMBL/GenBank/DDBJ databases">
        <authorList>
            <person name="Mitreva M."/>
            <person name="Pepin K.H."/>
            <person name="Mihindukulasuriya K.A."/>
            <person name="Fulton R."/>
            <person name="Fronick C."/>
            <person name="O'Laughlin M."/>
            <person name="Miner T."/>
            <person name="Herter B."/>
            <person name="Rosa B.A."/>
            <person name="Cordes M."/>
            <person name="Tomlinson C."/>
            <person name="Wollam A."/>
            <person name="Palsikar V.B."/>
            <person name="Mardis E.R."/>
            <person name="Wilson R.K."/>
        </authorList>
    </citation>
    <scope>NUCLEOTIDE SEQUENCE [LARGE SCALE GENOMIC DNA]</scope>
    <source>
        <strain evidence="17">GED7749B</strain>
    </source>
</reference>
<dbReference type="PROSITE" id="PS51217">
    <property type="entry name" value="UVRD_HELICASE_CTER"/>
    <property type="match status" value="1"/>
</dbReference>
<dbReference type="GO" id="GO:0005524">
    <property type="term" value="F:ATP binding"/>
    <property type="evidence" value="ECO:0007669"/>
    <property type="project" value="UniProtKB-UniRule"/>
</dbReference>
<dbReference type="Pfam" id="PF12705">
    <property type="entry name" value="PDDEXK_1"/>
    <property type="match status" value="1"/>
</dbReference>
<feature type="binding site" evidence="14">
    <location>
        <position position="1122"/>
    </location>
    <ligand>
        <name>[4Fe-4S] cluster</name>
        <dbReference type="ChEBI" id="CHEBI:49883"/>
    </ligand>
</feature>
<evidence type="ECO:0000256" key="5">
    <source>
        <dbReference type="ARBA" id="ARBA00022763"/>
    </source>
</evidence>
<keyword evidence="8 14" id="KW-0269">Exonuclease</keyword>
<evidence type="ECO:0000256" key="12">
    <source>
        <dbReference type="ARBA" id="ARBA00023125"/>
    </source>
</evidence>
<dbReference type="PANTHER" id="PTHR30591:SF1">
    <property type="entry name" value="RECBCD ENZYME SUBUNIT RECC"/>
    <property type="match status" value="1"/>
</dbReference>
<dbReference type="GO" id="GO:0008409">
    <property type="term" value="F:5'-3' exonuclease activity"/>
    <property type="evidence" value="ECO:0007669"/>
    <property type="project" value="UniProtKB-UniRule"/>
</dbReference>
<comment type="function">
    <text evidence="14">The heterodimer acts as both an ATP-dependent DNA helicase and an ATP-dependent, dual-direction single-stranded exonuclease. Recognizes the chi site generating a DNA molecule suitable for the initiation of homologous recombination. The AddB subunit has 5' -&gt; 3' nuclease activity but not helicase activity.</text>
</comment>
<dbReference type="InterPro" id="IPR014017">
    <property type="entry name" value="DNA_helicase_UvrD-like_C"/>
</dbReference>
<dbReference type="Gene3D" id="3.40.50.300">
    <property type="entry name" value="P-loop containing nucleotide triphosphate hydrolases"/>
    <property type="match status" value="3"/>
</dbReference>
<keyword evidence="10 14" id="KW-0408">Iron</keyword>
<name>A0A133KZF3_HEYCO</name>
<evidence type="ECO:0000256" key="6">
    <source>
        <dbReference type="ARBA" id="ARBA00022801"/>
    </source>
</evidence>
<dbReference type="SUPFAM" id="SSF52540">
    <property type="entry name" value="P-loop containing nucleoside triphosphate hydrolases"/>
    <property type="match status" value="2"/>
</dbReference>
<evidence type="ECO:0000256" key="11">
    <source>
        <dbReference type="ARBA" id="ARBA00023014"/>
    </source>
</evidence>
<dbReference type="AlphaFoldDB" id="A0A133KZF3"/>
<dbReference type="InterPro" id="IPR014140">
    <property type="entry name" value="DNA_helicase_suAddB"/>
</dbReference>
<evidence type="ECO:0000256" key="4">
    <source>
        <dbReference type="ARBA" id="ARBA00022741"/>
    </source>
</evidence>
<dbReference type="PATRIC" id="fig|1398.22.peg.724"/>
<evidence type="ECO:0000256" key="8">
    <source>
        <dbReference type="ARBA" id="ARBA00022839"/>
    </source>
</evidence>
<dbReference type="EMBL" id="LRPN01000026">
    <property type="protein sequence ID" value="KWZ84805.1"/>
    <property type="molecule type" value="Genomic_DNA"/>
</dbReference>
<dbReference type="NCBIfam" id="TIGR02773">
    <property type="entry name" value="addB_Gpos"/>
    <property type="match status" value="1"/>
</dbReference>
<dbReference type="InterPro" id="IPR027417">
    <property type="entry name" value="P-loop_NTPase"/>
</dbReference>
<evidence type="ECO:0000313" key="17">
    <source>
        <dbReference type="Proteomes" id="UP000070376"/>
    </source>
</evidence>
<comment type="miscellaneous">
    <text evidence="14">Despite having conserved helicase domains, this subunit does not have helicase activity.</text>
</comment>
<comment type="caution">
    <text evidence="16">The sequence shown here is derived from an EMBL/GenBank/DDBJ whole genome shotgun (WGS) entry which is preliminary data.</text>
</comment>
<keyword evidence="2 14" id="KW-0540">Nuclease</keyword>
<comment type="cofactor">
    <cofactor evidence="14">
        <name>[4Fe-4S] cluster</name>
        <dbReference type="ChEBI" id="CHEBI:49883"/>
    </cofactor>
    <text evidence="14">Binds 1 [4Fe-4S] cluster.</text>
</comment>
<sequence length="1170" mass="134689">MNQLSLRFITGRPGTGKTAFIHREIRQKLLGDPGGAPLIYLVPEQMTFLSETRLAHDPELGGMIRAQVYSFTRLAWKILQEVGGISRTHVSSSGLNMLIRKILEDQKEELSVFTRAADKTGFIDNVERILTEFKRFCVSPAQLQEKRASIEEADGERVLSDKLHDLECVYQAYEQKLEGKYIDSEDYLRLLASAIEKSRYLDDAEIYIDGFHTFNPQEYLVIGELLKKCRRVTVALTTDRAFRGMQPDDLYLFRMPGEAYAHIYELARAFQIETEEDVALYEPVRFRHESLRFLQSRFEELPFPSFPGESSIEIWQANNRRAEIEGVARSIREAVMEGSCRYRDIALLVRNGEAYQDLIETVFYDYDVPYFIDRKRPMLNHPLIELIRSTLEIIRGNWRYEPVFRAIKTELLFPPGDTRMLREKMDRLENYCLAYGIQGERWTSRKRWEYRRIRGLELENLPQTDEERKIEQELNELRLLVTAPILRLSRRLKRARTGKALCEALYLYLEELEIPEKLEALRLEKEEAGDLVAAREHDQAWDEVMGVLDQYVEILGDEPADVGKFSAIMETGLESLKFSIVPPALDQVLVANLEQSRLSDVKLAFIIGVNDGVMPAKISEDGVLNDEEREYLRLTGLEIMPGSKRRLLDEEFIFYRALTTPSEKLVLSFPLADEEGKALLPSPFINRIEDMFPARGGGLWVNDPAELEEKQQAAYISHPAAAIAFVTSQLQLKKRGYPMADFWWDTYNFYMEHPEWKNRAAHAFSSLFYQNKARKLSEKTSRELYGDHILASVSRMEQFFTCPFSHFSTYGLRLRERDVFRLDAPNIGDLFHGALKWISDTLQRQGIPWSEITKQQSMELAKAAVDDLAPKLQHQILLSSKRYQYIKRKLEQVVGRASYILSVHAKRSGFEPVAMELAFGPKKELPPLSFTLKNGAKMELQGRIDRVDKAESENGVYVRIIDYKSSAHKLDLTNVYYGLDLQMLTYLDLIMTYSKQLTGEETIPAGVLYFHLHDPLISAEKMLSAEEIEEEILKDFRMRGLLLDSPEVITLMDRSLESGNSAIVSAGLKKDGQLTARSEVASKEDFEAIRSYVRNIYTEAGNAILSGTTDIAPYKINKQAACTFCPFRSVCQFDQSMEENNYRLIHSEKPEEILAKMRKERSTDENRHSG</sequence>
<keyword evidence="12 14" id="KW-0238">DNA-binding</keyword>
<dbReference type="InterPro" id="IPR038726">
    <property type="entry name" value="PDDEXK_AddAB-type"/>
</dbReference>
<evidence type="ECO:0000256" key="3">
    <source>
        <dbReference type="ARBA" id="ARBA00022723"/>
    </source>
</evidence>
<dbReference type="GO" id="GO:0003690">
    <property type="term" value="F:double-stranded DNA binding"/>
    <property type="evidence" value="ECO:0007669"/>
    <property type="project" value="UniProtKB-UniRule"/>
</dbReference>
<evidence type="ECO:0000256" key="13">
    <source>
        <dbReference type="ARBA" id="ARBA00023204"/>
    </source>
</evidence>
<accession>A0A133KZF3</accession>
<keyword evidence="4 14" id="KW-0547">Nucleotide-binding</keyword>
<dbReference type="HAMAP" id="MF_01452">
    <property type="entry name" value="AddB_type1"/>
    <property type="match status" value="1"/>
</dbReference>
<keyword evidence="11 14" id="KW-0411">Iron-sulfur</keyword>
<dbReference type="PANTHER" id="PTHR30591">
    <property type="entry name" value="RECBCD ENZYME SUBUNIT RECC"/>
    <property type="match status" value="1"/>
</dbReference>
<dbReference type="Pfam" id="PF21445">
    <property type="entry name" value="ADDB_N"/>
    <property type="match status" value="1"/>
</dbReference>
<feature type="domain" description="UvrD-like helicase C-terminal" evidence="15">
    <location>
        <begin position="281"/>
        <end position="586"/>
    </location>
</feature>
<feature type="binding site" evidence="14">
    <location>
        <position position="802"/>
    </location>
    <ligand>
        <name>[4Fe-4S] cluster</name>
        <dbReference type="ChEBI" id="CHEBI:49883"/>
    </ligand>
</feature>
<comment type="subunit">
    <text evidence="14">Heterodimer of AddA and AddB.</text>
</comment>
<evidence type="ECO:0000256" key="14">
    <source>
        <dbReference type="HAMAP-Rule" id="MF_01452"/>
    </source>
</evidence>
<evidence type="ECO:0000259" key="15">
    <source>
        <dbReference type="PROSITE" id="PS51217"/>
    </source>
</evidence>
<dbReference type="GO" id="GO:0000724">
    <property type="term" value="P:double-strand break repair via homologous recombination"/>
    <property type="evidence" value="ECO:0007669"/>
    <property type="project" value="UniProtKB-UniRule"/>
</dbReference>
<dbReference type="GO" id="GO:0051539">
    <property type="term" value="F:4 iron, 4 sulfur cluster binding"/>
    <property type="evidence" value="ECO:0007669"/>
    <property type="project" value="UniProtKB-KW"/>
</dbReference>
<keyword evidence="7 14" id="KW-0347">Helicase</keyword>
<proteinExistence type="inferred from homology"/>
<keyword evidence="6 14" id="KW-0378">Hydrolase</keyword>
<dbReference type="Proteomes" id="UP000070376">
    <property type="component" value="Unassembled WGS sequence"/>
</dbReference>
<dbReference type="Gene3D" id="3.90.320.10">
    <property type="match status" value="1"/>
</dbReference>
<keyword evidence="3 14" id="KW-0479">Metal-binding</keyword>
<evidence type="ECO:0000256" key="10">
    <source>
        <dbReference type="ARBA" id="ARBA00023004"/>
    </source>
</evidence>
<dbReference type="InterPro" id="IPR011604">
    <property type="entry name" value="PDDEXK-like_dom_sf"/>
</dbReference>
<dbReference type="Gene3D" id="6.10.140.1030">
    <property type="match status" value="1"/>
</dbReference>
<protein>
    <recommendedName>
        <fullName evidence="14">ATP-dependent helicase/deoxyribonuclease subunit B</fullName>
        <ecNumber evidence="14">3.1.-.-</ecNumber>
    </recommendedName>
    <alternativeName>
        <fullName evidence="14">ATP-dependent helicase/nuclease subunit AddB</fullName>
    </alternativeName>
</protein>
<keyword evidence="13 14" id="KW-0234">DNA repair</keyword>
<dbReference type="InterPro" id="IPR049035">
    <property type="entry name" value="ADDB_N"/>
</dbReference>
<evidence type="ECO:0000256" key="2">
    <source>
        <dbReference type="ARBA" id="ARBA00022722"/>
    </source>
</evidence>
<comment type="similarity">
    <text evidence="14">Belongs to the helicase family. AddB/RexB type 1 subfamily.</text>
</comment>
<dbReference type="GO" id="GO:0046872">
    <property type="term" value="F:metal ion binding"/>
    <property type="evidence" value="ECO:0007669"/>
    <property type="project" value="UniProtKB-KW"/>
</dbReference>
<keyword evidence="1 14" id="KW-0004">4Fe-4S</keyword>
<gene>
    <name evidence="14" type="primary">addB</name>
    <name evidence="16" type="ORF">HMPREF3213_00723</name>
</gene>
<feature type="binding site" evidence="14">
    <location>
        <position position="1131"/>
    </location>
    <ligand>
        <name>[4Fe-4S] cluster</name>
        <dbReference type="ChEBI" id="CHEBI:49883"/>
    </ligand>
</feature>
<feature type="binding site" evidence="14">
    <location>
        <position position="1125"/>
    </location>
    <ligand>
        <name>[4Fe-4S] cluster</name>
        <dbReference type="ChEBI" id="CHEBI:49883"/>
    </ligand>
</feature>
<organism evidence="16 17">
    <name type="scientific">Heyndrickxia coagulans</name>
    <name type="common">Weizmannia coagulans</name>
    <dbReference type="NCBI Taxonomy" id="1398"/>
    <lineage>
        <taxon>Bacteria</taxon>
        <taxon>Bacillati</taxon>
        <taxon>Bacillota</taxon>
        <taxon>Bacilli</taxon>
        <taxon>Bacillales</taxon>
        <taxon>Bacillaceae</taxon>
        <taxon>Heyndrickxia</taxon>
    </lineage>
</organism>
<evidence type="ECO:0000313" key="16">
    <source>
        <dbReference type="EMBL" id="KWZ84805.1"/>
    </source>
</evidence>
<dbReference type="GO" id="GO:0004386">
    <property type="term" value="F:helicase activity"/>
    <property type="evidence" value="ECO:0007669"/>
    <property type="project" value="UniProtKB-KW"/>
</dbReference>
<dbReference type="EC" id="3.1.-.-" evidence="14"/>
<evidence type="ECO:0000256" key="7">
    <source>
        <dbReference type="ARBA" id="ARBA00022806"/>
    </source>
</evidence>
<keyword evidence="5 14" id="KW-0227">DNA damage</keyword>
<evidence type="ECO:0000256" key="1">
    <source>
        <dbReference type="ARBA" id="ARBA00022485"/>
    </source>
</evidence>
<evidence type="ECO:0000256" key="9">
    <source>
        <dbReference type="ARBA" id="ARBA00022840"/>
    </source>
</evidence>